<proteinExistence type="predicted"/>
<protein>
    <submittedName>
        <fullName evidence="1">Uncharacterized protein</fullName>
    </submittedName>
</protein>
<dbReference type="AlphaFoldDB" id="A0A7R9ERF8"/>
<sequence length="149" mass="17213">MSKNITITKFLSSAFKVYVNPQQKCILCNNDVFSRSHKETKEDEYFNMFCHVDYTQNHYLENKKINGTESLTDFLALLFKNGNIYAKLEIYHSCYKHAHDINTSLDLNSTTSQFTGHKHNDNPTSVLPCRGLQISSIDAIHMHMTSIHH</sequence>
<accession>A0A7R9ERF8</accession>
<evidence type="ECO:0000313" key="1">
    <source>
        <dbReference type="EMBL" id="CAD7439455.1"/>
    </source>
</evidence>
<name>A0A7R9ERF8_9NEOP</name>
<gene>
    <name evidence="1" type="ORF">TBIB3V08_LOCUS2017</name>
</gene>
<dbReference type="EMBL" id="OD564688">
    <property type="protein sequence ID" value="CAD7439455.1"/>
    <property type="molecule type" value="Genomic_DNA"/>
</dbReference>
<organism evidence="1">
    <name type="scientific">Timema bartmani</name>
    <dbReference type="NCBI Taxonomy" id="61472"/>
    <lineage>
        <taxon>Eukaryota</taxon>
        <taxon>Metazoa</taxon>
        <taxon>Ecdysozoa</taxon>
        <taxon>Arthropoda</taxon>
        <taxon>Hexapoda</taxon>
        <taxon>Insecta</taxon>
        <taxon>Pterygota</taxon>
        <taxon>Neoptera</taxon>
        <taxon>Polyneoptera</taxon>
        <taxon>Phasmatodea</taxon>
        <taxon>Timematodea</taxon>
        <taxon>Timematoidea</taxon>
        <taxon>Timematidae</taxon>
        <taxon>Timema</taxon>
    </lineage>
</organism>
<reference evidence="1" key="1">
    <citation type="submission" date="2020-11" db="EMBL/GenBank/DDBJ databases">
        <authorList>
            <person name="Tran Van P."/>
        </authorList>
    </citation>
    <scope>NUCLEOTIDE SEQUENCE</scope>
</reference>